<evidence type="ECO:0000259" key="6">
    <source>
        <dbReference type="Pfam" id="PF00326"/>
    </source>
</evidence>
<dbReference type="Pfam" id="PF00326">
    <property type="entry name" value="Peptidase_S9"/>
    <property type="match status" value="1"/>
</dbReference>
<dbReference type="InterPro" id="IPR023302">
    <property type="entry name" value="Pept_S9A_N"/>
</dbReference>
<accession>A0A2S9IDJ1</accession>
<dbReference type="EMBL" id="PDET01000005">
    <property type="protein sequence ID" value="PRD15850.1"/>
    <property type="molecule type" value="Genomic_DNA"/>
</dbReference>
<keyword evidence="4" id="KW-0720">Serine protease</keyword>
<keyword evidence="5" id="KW-0732">Signal</keyword>
<feature type="domain" description="Peptidase S9A N-terminal" evidence="7">
    <location>
        <begin position="26"/>
        <end position="421"/>
    </location>
</feature>
<dbReference type="InterPro" id="IPR051543">
    <property type="entry name" value="Serine_Peptidase_S9A"/>
</dbReference>
<dbReference type="GO" id="GO:0006508">
    <property type="term" value="P:proteolysis"/>
    <property type="evidence" value="ECO:0007669"/>
    <property type="project" value="UniProtKB-KW"/>
</dbReference>
<sequence>MNRLWGLAIGILSIAHVAIAENQPVPPVAQSQPFTVVTHGDSREDNYHWLRDDTRKNKAVLDHLNAENQYAAAIGKAWQPLSRQLYKEMSARQAQDNYSQPWQNHDYTYQSRFPEGADYPLLMRKQGDGEWQPVMDANPRSKGHAYYAISRYAVSEDNRYLAIAEDTRGEGQNQIAILDMQQQRWLPDTLAQTSGDMVFSRDGSAIFYVLNHPQTLTPYRVMQHVLGSGAADRQVYQEDDDSLYTGISRSSSGEYLIITLSGNDTSEARVLSLSVPQAEPKIIRARVKGQEYYVDHNNGQFYARSNIWDKNFGLYAFGYPEEKWHTVVAPQPDRELENFFLFDRWLVIARRSGGQTHFARLTLADGKWQDLTFPDNSYMARPGSNGNAAATTFNYIYSSLDKPLGYYQWDLNDGQSRLVHQKQVPGVDLSLYRSEFVNLPARDGESIPVSLVYRKDLFRKGENPLLTYGYGAYGISLDAAFSAPRVSLLDRGFVFALVHVRGGGEKGINWYLNGKKEHKPNSFNDFIDASRGLVEKGYGSPDRLYGMGGSAGGLLLAAAVNQAPELFKAVVLQVPFVDVLNSMLDKTLPLTQQEYEEWGNPNDPVAYRQIKAWSPYDNLTPRAYPTMLVTSGLYDSRVPYWEAAKYVARLRTVNRNPSSQILLTTNMQAGHGGRSGRYSRLEDSAQAFSFLIHLDNKNSQTPGAPR</sequence>
<dbReference type="EC" id="3.4.21.83" evidence="8"/>
<dbReference type="PANTHER" id="PTHR11757:SF19">
    <property type="entry name" value="PROLYL ENDOPEPTIDASE-LIKE"/>
    <property type="match status" value="1"/>
</dbReference>
<comment type="similarity">
    <text evidence="1">Belongs to the peptidase S9A family.</text>
</comment>
<gene>
    <name evidence="8" type="ORF">CQW29_09885</name>
</gene>
<evidence type="ECO:0000313" key="9">
    <source>
        <dbReference type="Proteomes" id="UP000239181"/>
    </source>
</evidence>
<evidence type="ECO:0000256" key="4">
    <source>
        <dbReference type="ARBA" id="ARBA00022825"/>
    </source>
</evidence>
<keyword evidence="3 8" id="KW-0378">Hydrolase</keyword>
<comment type="caution">
    <text evidence="8">The sequence shown here is derived from an EMBL/GenBank/DDBJ whole genome shotgun (WGS) entry which is preliminary data.</text>
</comment>
<name>A0A2S9IDJ1_9GAMM</name>
<dbReference type="InterPro" id="IPR002471">
    <property type="entry name" value="Pept_S9_AS"/>
</dbReference>
<dbReference type="SUPFAM" id="SSF50993">
    <property type="entry name" value="Peptidase/esterase 'gauge' domain"/>
    <property type="match status" value="1"/>
</dbReference>
<feature type="domain" description="Peptidase S9 prolyl oligopeptidase catalytic" evidence="6">
    <location>
        <begin position="481"/>
        <end position="693"/>
    </location>
</feature>
<keyword evidence="9" id="KW-1185">Reference proteome</keyword>
<dbReference type="Gene3D" id="2.130.10.120">
    <property type="entry name" value="Prolyl oligopeptidase, N-terminal domain"/>
    <property type="match status" value="1"/>
</dbReference>
<evidence type="ECO:0000256" key="3">
    <source>
        <dbReference type="ARBA" id="ARBA00022801"/>
    </source>
</evidence>
<dbReference type="Gene3D" id="3.40.50.1820">
    <property type="entry name" value="alpha/beta hydrolase"/>
    <property type="match status" value="1"/>
</dbReference>
<feature type="signal peptide" evidence="5">
    <location>
        <begin position="1"/>
        <end position="20"/>
    </location>
</feature>
<protein>
    <submittedName>
        <fullName evidence="8">Oligopeptidase B</fullName>
        <ecNumber evidence="8">3.4.21.83</ecNumber>
    </submittedName>
</protein>
<feature type="chain" id="PRO_5015690193" evidence="5">
    <location>
        <begin position="21"/>
        <end position="706"/>
    </location>
</feature>
<dbReference type="InterPro" id="IPR029058">
    <property type="entry name" value="AB_hydrolase_fold"/>
</dbReference>
<dbReference type="InterPro" id="IPR001375">
    <property type="entry name" value="Peptidase_S9_cat"/>
</dbReference>
<keyword evidence="2" id="KW-0645">Protease</keyword>
<organism evidence="8 9">
    <name type="scientific">Pantoea coffeiphila</name>
    <dbReference type="NCBI Taxonomy" id="1465635"/>
    <lineage>
        <taxon>Bacteria</taxon>
        <taxon>Pseudomonadati</taxon>
        <taxon>Pseudomonadota</taxon>
        <taxon>Gammaproteobacteria</taxon>
        <taxon>Enterobacterales</taxon>
        <taxon>Erwiniaceae</taxon>
        <taxon>Pantoea</taxon>
    </lineage>
</organism>
<evidence type="ECO:0000259" key="7">
    <source>
        <dbReference type="Pfam" id="PF02897"/>
    </source>
</evidence>
<dbReference type="PRINTS" id="PR00862">
    <property type="entry name" value="PROLIGOPTASE"/>
</dbReference>
<dbReference type="OrthoDB" id="9801421at2"/>
<evidence type="ECO:0000256" key="2">
    <source>
        <dbReference type="ARBA" id="ARBA00022670"/>
    </source>
</evidence>
<dbReference type="AlphaFoldDB" id="A0A2S9IDJ1"/>
<evidence type="ECO:0000313" key="8">
    <source>
        <dbReference type="EMBL" id="PRD15850.1"/>
    </source>
</evidence>
<dbReference type="PROSITE" id="PS00708">
    <property type="entry name" value="PRO_ENDOPEP_SER"/>
    <property type="match status" value="1"/>
</dbReference>
<dbReference type="Proteomes" id="UP000239181">
    <property type="component" value="Unassembled WGS sequence"/>
</dbReference>
<proteinExistence type="inferred from homology"/>
<dbReference type="RefSeq" id="WP_105592562.1">
    <property type="nucleotide sequence ID" value="NZ_PDET01000005.1"/>
</dbReference>
<dbReference type="Pfam" id="PF02897">
    <property type="entry name" value="Peptidase_S9_N"/>
    <property type="match status" value="1"/>
</dbReference>
<evidence type="ECO:0000256" key="5">
    <source>
        <dbReference type="SAM" id="SignalP"/>
    </source>
</evidence>
<dbReference type="PANTHER" id="PTHR11757">
    <property type="entry name" value="PROTEASE FAMILY S9A OLIGOPEPTIDASE"/>
    <property type="match status" value="1"/>
</dbReference>
<dbReference type="SUPFAM" id="SSF53474">
    <property type="entry name" value="alpha/beta-Hydrolases"/>
    <property type="match status" value="1"/>
</dbReference>
<evidence type="ECO:0000256" key="1">
    <source>
        <dbReference type="ARBA" id="ARBA00005228"/>
    </source>
</evidence>
<dbReference type="GO" id="GO:0004252">
    <property type="term" value="F:serine-type endopeptidase activity"/>
    <property type="evidence" value="ECO:0007669"/>
    <property type="project" value="UniProtKB-EC"/>
</dbReference>
<dbReference type="InterPro" id="IPR002470">
    <property type="entry name" value="Peptidase_S9A"/>
</dbReference>
<reference evidence="8 9" key="1">
    <citation type="submission" date="2017-10" db="EMBL/GenBank/DDBJ databases">
        <title>Draft genome of two endophytic bacteria isolated from 'guarana' Paullinia cupana (Mart.) Ducke.</title>
        <authorList>
            <person name="Siqueira K.A."/>
            <person name="Liotti R.G."/>
            <person name="Mendes T.A."/>
            <person name="Soares M.A."/>
        </authorList>
    </citation>
    <scope>NUCLEOTIDE SEQUENCE [LARGE SCALE GENOMIC DNA]</scope>
    <source>
        <strain evidence="8 9">342</strain>
    </source>
</reference>